<dbReference type="InterPro" id="IPR052360">
    <property type="entry name" value="Transcr_Regulatory_Proteins"/>
</dbReference>
<gene>
    <name evidence="8" type="ORF">AC579_8988</name>
</gene>
<evidence type="ECO:0000256" key="6">
    <source>
        <dbReference type="ARBA" id="ARBA00023242"/>
    </source>
</evidence>
<keyword evidence="1" id="KW-0479">Metal-binding</keyword>
<evidence type="ECO:0000256" key="2">
    <source>
        <dbReference type="ARBA" id="ARBA00022833"/>
    </source>
</evidence>
<organism evidence="8 9">
    <name type="scientific">Pseudocercospora musae</name>
    <dbReference type="NCBI Taxonomy" id="113226"/>
    <lineage>
        <taxon>Eukaryota</taxon>
        <taxon>Fungi</taxon>
        <taxon>Dikarya</taxon>
        <taxon>Ascomycota</taxon>
        <taxon>Pezizomycotina</taxon>
        <taxon>Dothideomycetes</taxon>
        <taxon>Dothideomycetidae</taxon>
        <taxon>Mycosphaerellales</taxon>
        <taxon>Mycosphaerellaceae</taxon>
        <taxon>Pseudocercospora</taxon>
    </lineage>
</organism>
<dbReference type="OrthoDB" id="3172332at2759"/>
<evidence type="ECO:0000256" key="4">
    <source>
        <dbReference type="ARBA" id="ARBA00023125"/>
    </source>
</evidence>
<reference evidence="8 9" key="1">
    <citation type="submission" date="2015-07" db="EMBL/GenBank/DDBJ databases">
        <title>Comparative genomics of the Sigatoka disease complex on banana suggests a link between parallel evolutionary changes in Pseudocercospora fijiensis and Pseudocercospora eumusae and increased virulence on the banana host.</title>
        <authorList>
            <person name="Chang T.-C."/>
            <person name="Salvucci A."/>
            <person name="Crous P.W."/>
            <person name="Stergiopoulos I."/>
        </authorList>
    </citation>
    <scope>NUCLEOTIDE SEQUENCE [LARGE SCALE GENOMIC DNA]</scope>
    <source>
        <strain evidence="8 9">CBS 116634</strain>
    </source>
</reference>
<sequence length="609" mass="68182">MKSQSSSSSSKGPRGRRSGVKVPCDECIKRASQTGTEGNNLELCQQCTAVLSRPRKKQEDQPSNVRRVRRQSHAIIDTALGIRTGQPALPWSDVRQEQHALQFFLRHSAPQLAGYFHSPFWQKMVLVAARHEPAVRHAVAAIGALHEKLLAGLVNPAETTQDKRGRFALEQCNKSIQILIKPREDGGKPNLRLMLTTCVLFTCFEALQGNCEQAIIHASQGYNLLQQYAVDPEDKRWDAGAFAVELDQLTVLMRRLQTQGKGLMGKDFNMGSCTQQLALEKPTRFTDLNEARSSLERVLNQLTIFFLDLELDDKYYDMAITNGENHLIFAPWLQAWELAFSSLLAQRQQIIDEQERKGAMILKAHHLVAEILSSVDLSLAEMAWDAFHTKFTAIVDLAAALLEDSRRSDASIIDARWKTSGVLISSSNAELSFSLGIVDPLYEVVARCRDPVLRRRALELLATHPRQECMWSSWSAWKVGNFLMRLEEEGSDTRTTSSDIPAERRISEARLDFSDKSLPAGRGRIGYKRAVPRAAARSALNPGLFHWRSDEPGFIPSLNFATVVTPEGSRSETQSGYFARPPSTTGPPTVQLTPPEDKERVTMWSSFNQ</sequence>
<evidence type="ECO:0000313" key="8">
    <source>
        <dbReference type="EMBL" id="KXT10868.1"/>
    </source>
</evidence>
<evidence type="ECO:0000256" key="1">
    <source>
        <dbReference type="ARBA" id="ARBA00022723"/>
    </source>
</evidence>
<keyword evidence="4" id="KW-0238">DNA-binding</keyword>
<feature type="compositionally biased region" description="Low complexity" evidence="7">
    <location>
        <begin position="1"/>
        <end position="12"/>
    </location>
</feature>
<dbReference type="GO" id="GO:0003677">
    <property type="term" value="F:DNA binding"/>
    <property type="evidence" value="ECO:0007669"/>
    <property type="project" value="UniProtKB-KW"/>
</dbReference>
<dbReference type="STRING" id="113226.A0A139I832"/>
<feature type="region of interest" description="Disordered" evidence="7">
    <location>
        <begin position="1"/>
        <end position="25"/>
    </location>
</feature>
<evidence type="ECO:0000313" key="9">
    <source>
        <dbReference type="Proteomes" id="UP000073492"/>
    </source>
</evidence>
<keyword evidence="2" id="KW-0862">Zinc</keyword>
<evidence type="ECO:0000256" key="3">
    <source>
        <dbReference type="ARBA" id="ARBA00023015"/>
    </source>
</evidence>
<protein>
    <recommendedName>
        <fullName evidence="10">Zn(2)-C6 fungal-type domain-containing protein</fullName>
    </recommendedName>
</protein>
<evidence type="ECO:0000256" key="5">
    <source>
        <dbReference type="ARBA" id="ARBA00023163"/>
    </source>
</evidence>
<evidence type="ECO:0008006" key="10">
    <source>
        <dbReference type="Google" id="ProtNLM"/>
    </source>
</evidence>
<dbReference type="PANTHER" id="PTHR36206:SF12">
    <property type="entry name" value="ASPERCRYPTIN BIOSYNTHESIS CLUSTER-SPECIFIC TRANSCRIPTION REGULATOR ATNN-RELATED"/>
    <property type="match status" value="1"/>
</dbReference>
<keyword evidence="9" id="KW-1185">Reference proteome</keyword>
<dbReference type="GO" id="GO:0046872">
    <property type="term" value="F:metal ion binding"/>
    <property type="evidence" value="ECO:0007669"/>
    <property type="project" value="UniProtKB-KW"/>
</dbReference>
<feature type="compositionally biased region" description="Polar residues" evidence="7">
    <location>
        <begin position="571"/>
        <end position="592"/>
    </location>
</feature>
<keyword evidence="3" id="KW-0805">Transcription regulation</keyword>
<proteinExistence type="predicted"/>
<comment type="caution">
    <text evidence="8">The sequence shown here is derived from an EMBL/GenBank/DDBJ whole genome shotgun (WGS) entry which is preliminary data.</text>
</comment>
<feature type="region of interest" description="Disordered" evidence="7">
    <location>
        <begin position="569"/>
        <end position="609"/>
    </location>
</feature>
<dbReference type="PANTHER" id="PTHR36206">
    <property type="entry name" value="ASPERCRYPTIN BIOSYNTHESIS CLUSTER-SPECIFIC TRANSCRIPTION REGULATOR ATNN-RELATED"/>
    <property type="match status" value="1"/>
</dbReference>
<dbReference type="Proteomes" id="UP000073492">
    <property type="component" value="Unassembled WGS sequence"/>
</dbReference>
<accession>A0A139I832</accession>
<keyword evidence="6" id="KW-0539">Nucleus</keyword>
<name>A0A139I832_9PEZI</name>
<dbReference type="AlphaFoldDB" id="A0A139I832"/>
<dbReference type="EMBL" id="LFZO01000235">
    <property type="protein sequence ID" value="KXT10868.1"/>
    <property type="molecule type" value="Genomic_DNA"/>
</dbReference>
<keyword evidence="5" id="KW-0804">Transcription</keyword>
<evidence type="ECO:0000256" key="7">
    <source>
        <dbReference type="SAM" id="MobiDB-lite"/>
    </source>
</evidence>